<sequence length="195" mass="21038">MPLTHLAALPLVALLLFPLPLGAQERATGTVTIDRPPPEPRGAVLTRPDGSTVEVPRGGGFEISGANVVVERETARGTTLTVQNDVLFDFDKDELRPEAAQALGRVAEIIRQRQPRAVLVIGHTDSMGADAYNDALSRRRAEAVQAWLAAQGGALPPLRVEGRGEREPVAPNIVDGRDNPEGRQANRRVEVLLER</sequence>
<dbReference type="InterPro" id="IPR036737">
    <property type="entry name" value="OmpA-like_sf"/>
</dbReference>
<feature type="domain" description="OmpA-like" evidence="7">
    <location>
        <begin position="75"/>
        <end position="195"/>
    </location>
</feature>
<dbReference type="PANTHER" id="PTHR30329:SF21">
    <property type="entry name" value="LIPOPROTEIN YIAD-RELATED"/>
    <property type="match status" value="1"/>
</dbReference>
<dbReference type="RefSeq" id="WP_186770206.1">
    <property type="nucleotide sequence ID" value="NZ_JACOMF010000007.1"/>
</dbReference>
<evidence type="ECO:0000259" key="7">
    <source>
        <dbReference type="PROSITE" id="PS51123"/>
    </source>
</evidence>
<dbReference type="Proteomes" id="UP000600101">
    <property type="component" value="Unassembled WGS sequence"/>
</dbReference>
<reference evidence="8" key="1">
    <citation type="submission" date="2020-08" db="EMBL/GenBank/DDBJ databases">
        <authorList>
            <person name="Hu Y."/>
            <person name="Nguyen S.V."/>
            <person name="Li F."/>
            <person name="Fanning S."/>
        </authorList>
    </citation>
    <scope>NUCLEOTIDE SEQUENCE</scope>
    <source>
        <strain evidence="8">SYSU D8009</strain>
    </source>
</reference>
<dbReference type="AlphaFoldDB" id="A0A9X0QWY2"/>
<feature type="chain" id="PRO_5040749704" evidence="6">
    <location>
        <begin position="24"/>
        <end position="195"/>
    </location>
</feature>
<dbReference type="InterPro" id="IPR006665">
    <property type="entry name" value="OmpA-like"/>
</dbReference>
<dbReference type="Pfam" id="PF00691">
    <property type="entry name" value="OmpA"/>
    <property type="match status" value="1"/>
</dbReference>
<evidence type="ECO:0000256" key="6">
    <source>
        <dbReference type="SAM" id="SignalP"/>
    </source>
</evidence>
<keyword evidence="6" id="KW-0732">Signal</keyword>
<dbReference type="PRINTS" id="PR01021">
    <property type="entry name" value="OMPADOMAIN"/>
</dbReference>
<dbReference type="GO" id="GO:0009279">
    <property type="term" value="C:cell outer membrane"/>
    <property type="evidence" value="ECO:0007669"/>
    <property type="project" value="UniProtKB-SubCell"/>
</dbReference>
<proteinExistence type="predicted"/>
<dbReference type="PANTHER" id="PTHR30329">
    <property type="entry name" value="STATOR ELEMENT OF FLAGELLAR MOTOR COMPLEX"/>
    <property type="match status" value="1"/>
</dbReference>
<dbReference type="SUPFAM" id="SSF103088">
    <property type="entry name" value="OmpA-like"/>
    <property type="match status" value="1"/>
</dbReference>
<evidence type="ECO:0000256" key="4">
    <source>
        <dbReference type="PROSITE-ProRule" id="PRU00473"/>
    </source>
</evidence>
<evidence type="ECO:0000256" key="1">
    <source>
        <dbReference type="ARBA" id="ARBA00004442"/>
    </source>
</evidence>
<comment type="subcellular location">
    <subcellularLocation>
        <location evidence="1">Cell outer membrane</location>
    </subcellularLocation>
</comment>
<accession>A0A9X0QWY2</accession>
<dbReference type="Gene3D" id="3.30.1330.60">
    <property type="entry name" value="OmpA-like domain"/>
    <property type="match status" value="1"/>
</dbReference>
<feature type="region of interest" description="Disordered" evidence="5">
    <location>
        <begin position="158"/>
        <end position="189"/>
    </location>
</feature>
<comment type="caution">
    <text evidence="8">The sequence shown here is derived from an EMBL/GenBank/DDBJ whole genome shotgun (WGS) entry which is preliminary data.</text>
</comment>
<evidence type="ECO:0000256" key="2">
    <source>
        <dbReference type="ARBA" id="ARBA00023136"/>
    </source>
</evidence>
<protein>
    <submittedName>
        <fullName evidence="8">OmpA family protein</fullName>
    </submittedName>
</protein>
<dbReference type="EMBL" id="JACOMF010000007">
    <property type="protein sequence ID" value="MBC4015441.1"/>
    <property type="molecule type" value="Genomic_DNA"/>
</dbReference>
<evidence type="ECO:0000313" key="9">
    <source>
        <dbReference type="Proteomes" id="UP000600101"/>
    </source>
</evidence>
<gene>
    <name evidence="8" type="ORF">H7965_08875</name>
</gene>
<keyword evidence="2 4" id="KW-0472">Membrane</keyword>
<feature type="signal peptide" evidence="6">
    <location>
        <begin position="1"/>
        <end position="23"/>
    </location>
</feature>
<keyword evidence="3" id="KW-0998">Cell outer membrane</keyword>
<evidence type="ECO:0000313" key="8">
    <source>
        <dbReference type="EMBL" id="MBC4015441.1"/>
    </source>
</evidence>
<evidence type="ECO:0000256" key="3">
    <source>
        <dbReference type="ARBA" id="ARBA00023237"/>
    </source>
</evidence>
<name>A0A9X0QWY2_9PROT</name>
<dbReference type="CDD" id="cd07185">
    <property type="entry name" value="OmpA_C-like"/>
    <property type="match status" value="1"/>
</dbReference>
<dbReference type="PROSITE" id="PS51123">
    <property type="entry name" value="OMPA_2"/>
    <property type="match status" value="1"/>
</dbReference>
<dbReference type="InterPro" id="IPR006664">
    <property type="entry name" value="OMP_bac"/>
</dbReference>
<evidence type="ECO:0000256" key="5">
    <source>
        <dbReference type="SAM" id="MobiDB-lite"/>
    </source>
</evidence>
<keyword evidence="9" id="KW-1185">Reference proteome</keyword>
<feature type="region of interest" description="Disordered" evidence="5">
    <location>
        <begin position="28"/>
        <end position="49"/>
    </location>
</feature>
<organism evidence="8 9">
    <name type="scientific">Siccirubricoccus deserti</name>
    <dbReference type="NCBI Taxonomy" id="2013562"/>
    <lineage>
        <taxon>Bacteria</taxon>
        <taxon>Pseudomonadati</taxon>
        <taxon>Pseudomonadota</taxon>
        <taxon>Alphaproteobacteria</taxon>
        <taxon>Acetobacterales</taxon>
        <taxon>Roseomonadaceae</taxon>
        <taxon>Siccirubricoccus</taxon>
    </lineage>
</organism>
<dbReference type="InterPro" id="IPR050330">
    <property type="entry name" value="Bact_OuterMem_StrucFunc"/>
</dbReference>